<accession>A0ABM5KE45</accession>
<feature type="signal peptide" evidence="1">
    <location>
        <begin position="1"/>
        <end position="19"/>
    </location>
</feature>
<protein>
    <recommendedName>
        <fullName evidence="4">Secreted protein</fullName>
    </recommendedName>
</protein>
<evidence type="ECO:0000313" key="3">
    <source>
        <dbReference type="Proteomes" id="UP001652700"/>
    </source>
</evidence>
<feature type="chain" id="PRO_5047279421" description="Secreted protein" evidence="1">
    <location>
        <begin position="20"/>
        <end position="163"/>
    </location>
</feature>
<keyword evidence="1" id="KW-0732">Signal</keyword>
<reference evidence="2" key="1">
    <citation type="submission" date="2025-05" db="UniProtKB">
        <authorList>
            <consortium name="EnsemblMetazoa"/>
        </authorList>
    </citation>
    <scope>IDENTIFICATION</scope>
</reference>
<keyword evidence="3" id="KW-1185">Reference proteome</keyword>
<dbReference type="RefSeq" id="XP_050508433.1">
    <property type="nucleotide sequence ID" value="XM_050652476.1"/>
</dbReference>
<evidence type="ECO:0000256" key="1">
    <source>
        <dbReference type="SAM" id="SignalP"/>
    </source>
</evidence>
<dbReference type="Proteomes" id="UP001652700">
    <property type="component" value="Unplaced"/>
</dbReference>
<dbReference type="EnsemblMetazoa" id="XM_050652476.1">
    <property type="protein sequence ID" value="XP_050508433.1"/>
    <property type="gene ID" value="LOC114331187"/>
</dbReference>
<evidence type="ECO:0008006" key="4">
    <source>
        <dbReference type="Google" id="ProtNLM"/>
    </source>
</evidence>
<evidence type="ECO:0000313" key="2">
    <source>
        <dbReference type="EnsemblMetazoa" id="XP_050508433.1"/>
    </source>
</evidence>
<dbReference type="GeneID" id="114331187"/>
<sequence length="163" mass="17742">MKLNLIVIAFAICIYGVQSHAVPGSSEISPESAQALLNIVKKLLEESKNPVHVQKKVIEKTQTIKDVLSVQTSQRSLITDLKHLVALFVDGLGSVINLLLPPGQDIFDVIAEALKKVVRWFVHDNEPLLGLLDKLILAGENIARVAIESALDVLLGEPVELAK</sequence>
<organism evidence="2 3">
    <name type="scientific">Diabrotica virgifera virgifera</name>
    <name type="common">western corn rootworm</name>
    <dbReference type="NCBI Taxonomy" id="50390"/>
    <lineage>
        <taxon>Eukaryota</taxon>
        <taxon>Metazoa</taxon>
        <taxon>Ecdysozoa</taxon>
        <taxon>Arthropoda</taxon>
        <taxon>Hexapoda</taxon>
        <taxon>Insecta</taxon>
        <taxon>Pterygota</taxon>
        <taxon>Neoptera</taxon>
        <taxon>Endopterygota</taxon>
        <taxon>Coleoptera</taxon>
        <taxon>Polyphaga</taxon>
        <taxon>Cucujiformia</taxon>
        <taxon>Chrysomeloidea</taxon>
        <taxon>Chrysomelidae</taxon>
        <taxon>Galerucinae</taxon>
        <taxon>Diabroticina</taxon>
        <taxon>Diabroticites</taxon>
        <taxon>Diabrotica</taxon>
    </lineage>
</organism>
<proteinExistence type="predicted"/>
<name>A0ABM5KE45_DIAVI</name>